<reference evidence="2" key="2">
    <citation type="journal article" date="2013" name="Nat. Commun.">
        <title>Genome of the Chinese tree shrew.</title>
        <authorList>
            <person name="Fan Y."/>
            <person name="Huang Z.Y."/>
            <person name="Cao C.C."/>
            <person name="Chen C.S."/>
            <person name="Chen Y.X."/>
            <person name="Fan D.D."/>
            <person name="He J."/>
            <person name="Hou H.L."/>
            <person name="Hu L."/>
            <person name="Hu X.T."/>
            <person name="Jiang X.T."/>
            <person name="Lai R."/>
            <person name="Lang Y.S."/>
            <person name="Liang B."/>
            <person name="Liao S.G."/>
            <person name="Mu D."/>
            <person name="Ma Y.Y."/>
            <person name="Niu Y.Y."/>
            <person name="Sun X.Q."/>
            <person name="Xia J.Q."/>
            <person name="Xiao J."/>
            <person name="Xiong Z.Q."/>
            <person name="Xu L."/>
            <person name="Yang L."/>
            <person name="Zhang Y."/>
            <person name="Zhao W."/>
            <person name="Zhao X.D."/>
            <person name="Zheng Y.T."/>
            <person name="Zhou J.M."/>
            <person name="Zhu Y.B."/>
            <person name="Zhang G.J."/>
            <person name="Wang J."/>
            <person name="Yao Y.G."/>
        </authorList>
    </citation>
    <scope>NUCLEOTIDE SEQUENCE [LARGE SCALE GENOMIC DNA]</scope>
</reference>
<dbReference type="Proteomes" id="UP000011518">
    <property type="component" value="Unassembled WGS sequence"/>
</dbReference>
<accession>L9KNA5</accession>
<organism evidence="1 2">
    <name type="scientific">Tupaia chinensis</name>
    <name type="common">Chinese tree shrew</name>
    <name type="synonym">Tupaia belangeri chinensis</name>
    <dbReference type="NCBI Taxonomy" id="246437"/>
    <lineage>
        <taxon>Eukaryota</taxon>
        <taxon>Metazoa</taxon>
        <taxon>Chordata</taxon>
        <taxon>Craniata</taxon>
        <taxon>Vertebrata</taxon>
        <taxon>Euteleostomi</taxon>
        <taxon>Mammalia</taxon>
        <taxon>Eutheria</taxon>
        <taxon>Euarchontoglires</taxon>
        <taxon>Scandentia</taxon>
        <taxon>Tupaiidae</taxon>
        <taxon>Tupaia</taxon>
    </lineage>
</organism>
<evidence type="ECO:0000313" key="1">
    <source>
        <dbReference type="EMBL" id="ELW64233.1"/>
    </source>
</evidence>
<dbReference type="AlphaFoldDB" id="L9KNA5"/>
<dbReference type="EMBL" id="KB320750">
    <property type="protein sequence ID" value="ELW64233.1"/>
    <property type="molecule type" value="Genomic_DNA"/>
</dbReference>
<keyword evidence="2" id="KW-1185">Reference proteome</keyword>
<name>L9KNA5_TUPCH</name>
<evidence type="ECO:0000313" key="2">
    <source>
        <dbReference type="Proteomes" id="UP000011518"/>
    </source>
</evidence>
<sequence length="188" mass="20902">METQNKPQAKELRLLKDSGEMGLAQSCKQRRVLPGYLASTTQMCASWSWVKGKTQFIKQLFRLHDPRPTSYLHRCHMALGAILAEISHLDVVCSLHLTPRGGRGQPWERIPLTQTELNTSTLKPGTFLGASVLDSSTSTAPSCVQWQWVSLRGQRGRRRKAHCAVFACKRTGSQGCVDAAPQLKQFGI</sequence>
<protein>
    <submittedName>
        <fullName evidence="1">Uncharacterized protein</fullName>
    </submittedName>
</protein>
<reference evidence="2" key="1">
    <citation type="submission" date="2012-07" db="EMBL/GenBank/DDBJ databases">
        <title>Genome of the Chinese tree shrew, a rising model animal genetically related to primates.</title>
        <authorList>
            <person name="Zhang G."/>
            <person name="Fan Y."/>
            <person name="Yao Y."/>
            <person name="Huang Z."/>
        </authorList>
    </citation>
    <scope>NUCLEOTIDE SEQUENCE [LARGE SCALE GENOMIC DNA]</scope>
</reference>
<proteinExistence type="predicted"/>
<gene>
    <name evidence="1" type="ORF">TREES_T100013238</name>
</gene>
<dbReference type="InParanoid" id="L9KNA5"/>